<dbReference type="SUPFAM" id="SSF48371">
    <property type="entry name" value="ARM repeat"/>
    <property type="match status" value="1"/>
</dbReference>
<dbReference type="InterPro" id="IPR016024">
    <property type="entry name" value="ARM-type_fold"/>
</dbReference>
<dbReference type="PANTHER" id="PTHR42693">
    <property type="entry name" value="ARYLSULFATASE FAMILY MEMBER"/>
    <property type="match status" value="1"/>
</dbReference>
<dbReference type="PROSITE" id="PS00523">
    <property type="entry name" value="SULFATASE_1"/>
    <property type="match status" value="1"/>
</dbReference>
<dbReference type="InterPro" id="IPR024607">
    <property type="entry name" value="Sulfatase_CS"/>
</dbReference>
<accession>A0ABT3PLJ6</accession>
<keyword evidence="2" id="KW-0479">Metal-binding</keyword>
<dbReference type="Proteomes" id="UP001207918">
    <property type="component" value="Unassembled WGS sequence"/>
</dbReference>
<dbReference type="CDD" id="cd16027">
    <property type="entry name" value="SGSH"/>
    <property type="match status" value="1"/>
</dbReference>
<organism evidence="6 7">
    <name type="scientific">Fodinibius salsisoli</name>
    <dbReference type="NCBI Taxonomy" id="2820877"/>
    <lineage>
        <taxon>Bacteria</taxon>
        <taxon>Pseudomonadati</taxon>
        <taxon>Balneolota</taxon>
        <taxon>Balneolia</taxon>
        <taxon>Balneolales</taxon>
        <taxon>Balneolaceae</taxon>
        <taxon>Fodinibius</taxon>
    </lineage>
</organism>
<dbReference type="InterPro" id="IPR017850">
    <property type="entry name" value="Alkaline_phosphatase_core_sf"/>
</dbReference>
<evidence type="ECO:0000256" key="3">
    <source>
        <dbReference type="ARBA" id="ARBA00022801"/>
    </source>
</evidence>
<dbReference type="Pfam" id="PF00884">
    <property type="entry name" value="Sulfatase"/>
    <property type="match status" value="1"/>
</dbReference>
<reference evidence="6 7" key="1">
    <citation type="submission" date="2021-03" db="EMBL/GenBank/DDBJ databases">
        <title>Aliifodinibius sp. nov., a new bacterium isolated from saline soil.</title>
        <authorList>
            <person name="Galisteo C."/>
            <person name="De La Haba R."/>
            <person name="Sanchez-Porro C."/>
            <person name="Ventosa A."/>
        </authorList>
    </citation>
    <scope>NUCLEOTIDE SEQUENCE [LARGE SCALE GENOMIC DNA]</scope>
    <source>
        <strain evidence="6 7">1BSP15-2V2</strain>
    </source>
</reference>
<comment type="similarity">
    <text evidence="1">Belongs to the sulfatase family.</text>
</comment>
<dbReference type="InterPro" id="IPR000917">
    <property type="entry name" value="Sulfatase_N"/>
</dbReference>
<proteinExistence type="inferred from homology"/>
<evidence type="ECO:0000259" key="5">
    <source>
        <dbReference type="Pfam" id="PF00884"/>
    </source>
</evidence>
<dbReference type="RefSeq" id="WP_265765322.1">
    <property type="nucleotide sequence ID" value="NZ_JAGGJA010000004.1"/>
</dbReference>
<dbReference type="SUPFAM" id="SSF53649">
    <property type="entry name" value="Alkaline phosphatase-like"/>
    <property type="match status" value="1"/>
</dbReference>
<dbReference type="PANTHER" id="PTHR42693:SF53">
    <property type="entry name" value="ENDO-4-O-SULFATASE"/>
    <property type="match status" value="1"/>
</dbReference>
<feature type="domain" description="Sulfatase N-terminal" evidence="5">
    <location>
        <begin position="3"/>
        <end position="264"/>
    </location>
</feature>
<evidence type="ECO:0000256" key="4">
    <source>
        <dbReference type="ARBA" id="ARBA00022837"/>
    </source>
</evidence>
<evidence type="ECO:0000256" key="2">
    <source>
        <dbReference type="ARBA" id="ARBA00022723"/>
    </source>
</evidence>
<keyword evidence="3" id="KW-0378">Hydrolase</keyword>
<name>A0ABT3PLJ6_9BACT</name>
<dbReference type="Gene3D" id="1.25.10.10">
    <property type="entry name" value="Leucine-rich Repeat Variant"/>
    <property type="match status" value="1"/>
</dbReference>
<dbReference type="InterPro" id="IPR011989">
    <property type="entry name" value="ARM-like"/>
</dbReference>
<dbReference type="Gene3D" id="3.40.720.10">
    <property type="entry name" value="Alkaline Phosphatase, subunit A"/>
    <property type="match status" value="1"/>
</dbReference>
<protein>
    <submittedName>
        <fullName evidence="6">Sulfatase-like hydrolase/transferase</fullName>
    </submittedName>
</protein>
<comment type="caution">
    <text evidence="6">The sequence shown here is derived from an EMBL/GenBank/DDBJ whole genome shotgun (WGS) entry which is preliminary data.</text>
</comment>
<dbReference type="Pfam" id="PF13646">
    <property type="entry name" value="HEAT_2"/>
    <property type="match status" value="1"/>
</dbReference>
<dbReference type="InterPro" id="IPR050738">
    <property type="entry name" value="Sulfatase"/>
</dbReference>
<evidence type="ECO:0000313" key="7">
    <source>
        <dbReference type="Proteomes" id="UP001207918"/>
    </source>
</evidence>
<gene>
    <name evidence="6" type="ORF">J6I44_07010</name>
</gene>
<evidence type="ECO:0000256" key="1">
    <source>
        <dbReference type="ARBA" id="ARBA00008779"/>
    </source>
</evidence>
<evidence type="ECO:0000313" key="6">
    <source>
        <dbReference type="EMBL" id="MCW9706598.1"/>
    </source>
</evidence>
<dbReference type="EMBL" id="JAGGJA010000004">
    <property type="protein sequence ID" value="MCW9706598.1"/>
    <property type="molecule type" value="Genomic_DNA"/>
</dbReference>
<keyword evidence="7" id="KW-1185">Reference proteome</keyword>
<keyword evidence="4" id="KW-0106">Calcium</keyword>
<sequence length="580" mass="67063">MWITSEDNSPFLGAYGDSLANTPNLDRLAERGVVYENAFATTPVCAPSRFTLITGLYANVMGTENMRSSFPTPDEIQFFPKYLQEAGYYTTNNVKKDYNTVDQPETWDESSDSAHYESREEGQPFFHVRNFTVTHESRLHDPVDTLIHDPDEMNIPPYHPETSEIKTDWAHYYDQVTKLDTKVGQVLEELKESGEAENTIIFYYSDHGGVLPRSKRFMFESGLHVPLIVYFPPKYEHMAPDTNRTDRLVSFVDFPATVLSLAGIEPPGYMHGKPFLGEYAERPREYLHAYRGRMDERIDLIRAVRDKEYLYVRNFMPHRIYGQHLAYLWRAPSMQSWYEEYENNNLNEVQQRFFEEKPAEELYKISSDPHNINNLAGDPQYRGVLKRMRQENISWMKKMNDLGVIPEETIDSIRQGRSLYDAVRTNDVPIGEIVDVANQATRANAIGLDSLSQKLNHPDETIRFWSATAFSVANPEPKPYREILLKHAEDSSVTVRIAIAEALYNYGEKRKALSMLTEALNHEHTFVKLRALNTIQALNTEILPNFLIVKIKELEQAHDEQWGTDYYIRRASKSILGENK</sequence>